<dbReference type="OrthoDB" id="407221at2759"/>
<accession>S9PQT7</accession>
<dbReference type="PANTHER" id="PTHR12919:SF20">
    <property type="entry name" value="SMALL RIBOSOMAL SUBUNIT PROTEIN BS16M"/>
    <property type="match status" value="1"/>
</dbReference>
<dbReference type="RefSeq" id="XP_013020165.1">
    <property type="nucleotide sequence ID" value="XM_013164711.1"/>
</dbReference>
<dbReference type="HOGENOM" id="CLU_100590_2_2_1"/>
<gene>
    <name evidence="4" type="ORF">SOCG_01758</name>
</gene>
<dbReference type="SUPFAM" id="SSF54565">
    <property type="entry name" value="Ribosomal protein S16"/>
    <property type="match status" value="1"/>
</dbReference>
<dbReference type="GeneID" id="25030738"/>
<dbReference type="NCBIfam" id="TIGR00002">
    <property type="entry name" value="S16"/>
    <property type="match status" value="1"/>
</dbReference>
<dbReference type="EMBL" id="KE503208">
    <property type="protein sequence ID" value="EPX71541.1"/>
    <property type="molecule type" value="Genomic_DNA"/>
</dbReference>
<dbReference type="HAMAP" id="MF_00385">
    <property type="entry name" value="Ribosomal_bS16"/>
    <property type="match status" value="1"/>
</dbReference>
<organism evidence="4 5">
    <name type="scientific">Schizosaccharomyces octosporus (strain yFS286)</name>
    <name type="common">Fission yeast</name>
    <name type="synonym">Octosporomyces octosporus</name>
    <dbReference type="NCBI Taxonomy" id="483514"/>
    <lineage>
        <taxon>Eukaryota</taxon>
        <taxon>Fungi</taxon>
        <taxon>Dikarya</taxon>
        <taxon>Ascomycota</taxon>
        <taxon>Taphrinomycotina</taxon>
        <taxon>Schizosaccharomycetes</taxon>
        <taxon>Schizosaccharomycetales</taxon>
        <taxon>Schizosaccharomycetaceae</taxon>
        <taxon>Schizosaccharomyces</taxon>
    </lineage>
</organism>
<evidence type="ECO:0000313" key="4">
    <source>
        <dbReference type="EMBL" id="EPX71541.1"/>
    </source>
</evidence>
<dbReference type="GO" id="GO:0032543">
    <property type="term" value="P:mitochondrial translation"/>
    <property type="evidence" value="ECO:0007669"/>
    <property type="project" value="TreeGrafter"/>
</dbReference>
<evidence type="ECO:0000256" key="3">
    <source>
        <dbReference type="ARBA" id="ARBA00023274"/>
    </source>
</evidence>
<reference evidence="4 5" key="1">
    <citation type="journal article" date="2011" name="Science">
        <title>Comparative functional genomics of the fission yeasts.</title>
        <authorList>
            <person name="Rhind N."/>
            <person name="Chen Z."/>
            <person name="Yassour M."/>
            <person name="Thompson D.A."/>
            <person name="Haas B.J."/>
            <person name="Habib N."/>
            <person name="Wapinski I."/>
            <person name="Roy S."/>
            <person name="Lin M.F."/>
            <person name="Heiman D.I."/>
            <person name="Young S.K."/>
            <person name="Furuya K."/>
            <person name="Guo Y."/>
            <person name="Pidoux A."/>
            <person name="Chen H.M."/>
            <person name="Robbertse B."/>
            <person name="Goldberg J.M."/>
            <person name="Aoki K."/>
            <person name="Bayne E.H."/>
            <person name="Berlin A.M."/>
            <person name="Desjardins C.A."/>
            <person name="Dobbs E."/>
            <person name="Dukaj L."/>
            <person name="Fan L."/>
            <person name="FitzGerald M.G."/>
            <person name="French C."/>
            <person name="Gujja S."/>
            <person name="Hansen K."/>
            <person name="Keifenheim D."/>
            <person name="Levin J.Z."/>
            <person name="Mosher R.A."/>
            <person name="Mueller C.A."/>
            <person name="Pfiffner J."/>
            <person name="Priest M."/>
            <person name="Russ C."/>
            <person name="Smialowska A."/>
            <person name="Swoboda P."/>
            <person name="Sykes S.M."/>
            <person name="Vaughn M."/>
            <person name="Vengrova S."/>
            <person name="Yoder R."/>
            <person name="Zeng Q."/>
            <person name="Allshire R."/>
            <person name="Baulcombe D."/>
            <person name="Birren B.W."/>
            <person name="Brown W."/>
            <person name="Ekwall K."/>
            <person name="Kellis M."/>
            <person name="Leatherwood J."/>
            <person name="Levin H."/>
            <person name="Margalit H."/>
            <person name="Martienssen R."/>
            <person name="Nieduszynski C.A."/>
            <person name="Spatafora J.W."/>
            <person name="Friedman N."/>
            <person name="Dalgaard J.Z."/>
            <person name="Baumann P."/>
            <person name="Niki H."/>
            <person name="Regev A."/>
            <person name="Nusbaum C."/>
        </authorList>
    </citation>
    <scope>NUCLEOTIDE SEQUENCE [LARGE SCALE GENOMIC DNA]</scope>
    <source>
        <strain evidence="5">yFS286</strain>
    </source>
</reference>
<dbReference type="AlphaFoldDB" id="S9PQT7"/>
<protein>
    <submittedName>
        <fullName evidence="4">Ribosomal protein subunit S16</fullName>
    </submittedName>
</protein>
<evidence type="ECO:0000256" key="2">
    <source>
        <dbReference type="ARBA" id="ARBA00022980"/>
    </source>
</evidence>
<dbReference type="InterPro" id="IPR023803">
    <property type="entry name" value="Ribosomal_bS16_dom_sf"/>
</dbReference>
<comment type="similarity">
    <text evidence="1">Belongs to the bacterial ribosomal protein bS16 family.</text>
</comment>
<evidence type="ECO:0000313" key="5">
    <source>
        <dbReference type="Proteomes" id="UP000016088"/>
    </source>
</evidence>
<dbReference type="OMA" id="GFYNPIA"/>
<dbReference type="VEuPathDB" id="FungiDB:SOCG_01758"/>
<dbReference type="Pfam" id="PF00886">
    <property type="entry name" value="Ribosomal_S16"/>
    <property type="match status" value="1"/>
</dbReference>
<evidence type="ECO:0000256" key="1">
    <source>
        <dbReference type="ARBA" id="ARBA00006668"/>
    </source>
</evidence>
<proteinExistence type="inferred from homology"/>
<dbReference type="GO" id="GO:0005763">
    <property type="term" value="C:mitochondrial small ribosomal subunit"/>
    <property type="evidence" value="ECO:0007669"/>
    <property type="project" value="TreeGrafter"/>
</dbReference>
<dbReference type="Gene3D" id="3.30.1320.10">
    <property type="match status" value="1"/>
</dbReference>
<keyword evidence="3" id="KW-0687">Ribonucleoprotein</keyword>
<sequence>MVVRIRLARHGVRNRPFYHIVVCNAWKAPRAKPLETIGTFDPIPKKEDPKDVIPRIKDVELNVQRFKYWVSVGAQPSDTVRSLAEKFQLLPKKPTP</sequence>
<keyword evidence="2 4" id="KW-0689">Ribosomal protein</keyword>
<dbReference type="Proteomes" id="UP000016088">
    <property type="component" value="Unassembled WGS sequence"/>
</dbReference>
<dbReference type="GO" id="GO:0003735">
    <property type="term" value="F:structural constituent of ribosome"/>
    <property type="evidence" value="ECO:0007669"/>
    <property type="project" value="InterPro"/>
</dbReference>
<dbReference type="PANTHER" id="PTHR12919">
    <property type="entry name" value="30S RIBOSOMAL PROTEIN S16"/>
    <property type="match status" value="1"/>
</dbReference>
<dbReference type="InterPro" id="IPR000307">
    <property type="entry name" value="Ribosomal_bS16"/>
</dbReference>
<dbReference type="eggNOG" id="KOG3419">
    <property type="taxonomic scope" value="Eukaryota"/>
</dbReference>
<name>S9PQT7_SCHOY</name>
<keyword evidence="5" id="KW-1185">Reference proteome</keyword>